<name>A0A8S1YSR3_PAROT</name>
<dbReference type="PROSITE" id="PS50082">
    <property type="entry name" value="WD_REPEATS_2"/>
    <property type="match status" value="2"/>
</dbReference>
<dbReference type="AlphaFoldDB" id="A0A8S1YSR3"/>
<dbReference type="OrthoDB" id="412867at2759"/>
<dbReference type="PROSITE" id="PS50294">
    <property type="entry name" value="WD_REPEATS_REGION"/>
    <property type="match status" value="1"/>
</dbReference>
<accession>A0A8S1YSR3</accession>
<gene>
    <name evidence="2" type="ORF">POCTA_138.1.T2270012</name>
</gene>
<comment type="caution">
    <text evidence="2">The sequence shown here is derived from an EMBL/GenBank/DDBJ whole genome shotgun (WGS) entry which is preliminary data.</text>
</comment>
<dbReference type="SMART" id="SM00320">
    <property type="entry name" value="WD40"/>
    <property type="match status" value="4"/>
</dbReference>
<feature type="repeat" description="WD" evidence="1">
    <location>
        <begin position="318"/>
        <end position="359"/>
    </location>
</feature>
<dbReference type="Proteomes" id="UP000683925">
    <property type="component" value="Unassembled WGS sequence"/>
</dbReference>
<keyword evidence="3" id="KW-1185">Reference proteome</keyword>
<dbReference type="InterPro" id="IPR001680">
    <property type="entry name" value="WD40_rpt"/>
</dbReference>
<keyword evidence="1" id="KW-0853">WD repeat</keyword>
<dbReference type="PANTHER" id="PTHR19920:SF0">
    <property type="entry name" value="CYTOSOLIC IRON-SULFUR PROTEIN ASSEMBLY PROTEIN CIAO1-RELATED"/>
    <property type="match status" value="1"/>
</dbReference>
<proteinExistence type="predicted"/>
<dbReference type="EMBL" id="CAJJDP010000231">
    <property type="protein sequence ID" value="CAD8215324.1"/>
    <property type="molecule type" value="Genomic_DNA"/>
</dbReference>
<organism evidence="2 3">
    <name type="scientific">Paramecium octaurelia</name>
    <dbReference type="NCBI Taxonomy" id="43137"/>
    <lineage>
        <taxon>Eukaryota</taxon>
        <taxon>Sar</taxon>
        <taxon>Alveolata</taxon>
        <taxon>Ciliophora</taxon>
        <taxon>Intramacronucleata</taxon>
        <taxon>Oligohymenophorea</taxon>
        <taxon>Peniculida</taxon>
        <taxon>Parameciidae</taxon>
        <taxon>Paramecium</taxon>
    </lineage>
</organism>
<evidence type="ECO:0000313" key="2">
    <source>
        <dbReference type="EMBL" id="CAD8215324.1"/>
    </source>
</evidence>
<sequence length="545" mass="64869">MIKPKMIENEKDFCCYQGHKLPVVTIALDPQLKRNQRLLCTECLENADLDAKVVGLKKMISLIEEAQLKKMEKVDYIIDKQIKLIEQLHSIIDQMRSYAIQQFDSQITIIKEWIRNLQQQRSQSQYSFYGQLEIMIINQNKIDDNSQQLIHEIQQTNHCWTSKLYPKLELFNKFIEYQKCKELFSKLEQSTQTLTINQQQQQQIKIDQLNHDEQESLQKSQIKLKLIDQSLKQNDRCNTIIFDSSGSIMVSTQNEDIKVWSFLNGTIKLVKTLQEHTDWVQCLVYSKKKNSFISCSLDKTIRCWQSMNQTEWISSQPYEQHTDSVTCIVLNQNEDLLFSGSRDKSIKVWKVDFNQNNLVFLYSLDKHNNKVVSLSLNQSENQLVSCADGQNEIIIWERREKDKFEFKYFVKQSINDFGLKVKFIKENQFIWITGDKQLDRLYVFELKQGVYQENQDKTIQFITNNEIYDEYRFPIIYNKERNLIVVRHKKYIYIIREINDGNYKIEDQLNCDTYFIYGNITNNGQYLVYWDGKNLAYSTYELLNK</sequence>
<reference evidence="2" key="1">
    <citation type="submission" date="2021-01" db="EMBL/GenBank/DDBJ databases">
        <authorList>
            <consortium name="Genoscope - CEA"/>
            <person name="William W."/>
        </authorList>
    </citation>
    <scope>NUCLEOTIDE SEQUENCE</scope>
</reference>
<dbReference type="GO" id="GO:0016226">
    <property type="term" value="P:iron-sulfur cluster assembly"/>
    <property type="evidence" value="ECO:0007669"/>
    <property type="project" value="TreeGrafter"/>
</dbReference>
<evidence type="ECO:0000256" key="1">
    <source>
        <dbReference type="PROSITE-ProRule" id="PRU00221"/>
    </source>
</evidence>
<feature type="repeat" description="WD" evidence="1">
    <location>
        <begin position="273"/>
        <end position="305"/>
    </location>
</feature>
<dbReference type="GO" id="GO:0097361">
    <property type="term" value="C:cytosolic [4Fe-4S] assembly targeting complex"/>
    <property type="evidence" value="ECO:0007669"/>
    <property type="project" value="TreeGrafter"/>
</dbReference>
<dbReference type="PANTHER" id="PTHR19920">
    <property type="entry name" value="WD40 PROTEIN CIAO1"/>
    <property type="match status" value="1"/>
</dbReference>
<protein>
    <submittedName>
        <fullName evidence="2">Uncharacterized protein</fullName>
    </submittedName>
</protein>
<dbReference type="Pfam" id="PF00400">
    <property type="entry name" value="WD40"/>
    <property type="match status" value="3"/>
</dbReference>
<evidence type="ECO:0000313" key="3">
    <source>
        <dbReference type="Proteomes" id="UP000683925"/>
    </source>
</evidence>